<feature type="domain" description="Tr-type G" evidence="2">
    <location>
        <begin position="13"/>
        <end position="56"/>
    </location>
</feature>
<reference evidence="3 4" key="1">
    <citation type="journal article" date="2016" name="Mol. Biol. Evol.">
        <title>Comparative Genomics of Early-Diverging Mushroom-Forming Fungi Provides Insights into the Origins of Lignocellulose Decay Capabilities.</title>
        <authorList>
            <person name="Nagy L.G."/>
            <person name="Riley R."/>
            <person name="Tritt A."/>
            <person name="Adam C."/>
            <person name="Daum C."/>
            <person name="Floudas D."/>
            <person name="Sun H."/>
            <person name="Yadav J.S."/>
            <person name="Pangilinan J."/>
            <person name="Larsson K.H."/>
            <person name="Matsuura K."/>
            <person name="Barry K."/>
            <person name="Labutti K."/>
            <person name="Kuo R."/>
            <person name="Ohm R.A."/>
            <person name="Bhattacharya S.S."/>
            <person name="Shirouzu T."/>
            <person name="Yoshinaga Y."/>
            <person name="Martin F.M."/>
            <person name="Grigoriev I.V."/>
            <person name="Hibbett D.S."/>
        </authorList>
    </citation>
    <scope>NUCLEOTIDE SEQUENCE [LARGE SCALE GENOMIC DNA]</scope>
    <source>
        <strain evidence="3 4">HHB12029</strain>
    </source>
</reference>
<dbReference type="InterPro" id="IPR027417">
    <property type="entry name" value="P-loop_NTPase"/>
</dbReference>
<dbReference type="InterPro" id="IPR000795">
    <property type="entry name" value="T_Tr_GTP-bd_dom"/>
</dbReference>
<feature type="region of interest" description="Disordered" evidence="1">
    <location>
        <begin position="1"/>
        <end position="23"/>
    </location>
</feature>
<dbReference type="OrthoDB" id="342024at2759"/>
<dbReference type="SUPFAM" id="SSF52540">
    <property type="entry name" value="P-loop containing nucleoside triphosphate hydrolases"/>
    <property type="match status" value="1"/>
</dbReference>
<evidence type="ECO:0000259" key="2">
    <source>
        <dbReference type="Pfam" id="PF00009"/>
    </source>
</evidence>
<dbReference type="Proteomes" id="UP000077266">
    <property type="component" value="Unassembled WGS sequence"/>
</dbReference>
<dbReference type="Gene3D" id="3.40.50.300">
    <property type="entry name" value="P-loop containing nucleotide triphosphate hydrolases"/>
    <property type="match status" value="1"/>
</dbReference>
<dbReference type="STRING" id="1314781.A0A165KY78"/>
<evidence type="ECO:0000313" key="3">
    <source>
        <dbReference type="EMBL" id="KZV97078.1"/>
    </source>
</evidence>
<organism evidence="3 4">
    <name type="scientific">Exidia glandulosa HHB12029</name>
    <dbReference type="NCBI Taxonomy" id="1314781"/>
    <lineage>
        <taxon>Eukaryota</taxon>
        <taxon>Fungi</taxon>
        <taxon>Dikarya</taxon>
        <taxon>Basidiomycota</taxon>
        <taxon>Agaricomycotina</taxon>
        <taxon>Agaricomycetes</taxon>
        <taxon>Auriculariales</taxon>
        <taxon>Exidiaceae</taxon>
        <taxon>Exidia</taxon>
    </lineage>
</organism>
<name>A0A165KY78_EXIGL</name>
<dbReference type="Pfam" id="PF00009">
    <property type="entry name" value="GTP_EFTU"/>
    <property type="match status" value="1"/>
</dbReference>
<keyword evidence="4" id="KW-1185">Reference proteome</keyword>
<dbReference type="AlphaFoldDB" id="A0A165KY78"/>
<evidence type="ECO:0000313" key="4">
    <source>
        <dbReference type="Proteomes" id="UP000077266"/>
    </source>
</evidence>
<accession>A0A165KY78</accession>
<proteinExistence type="predicted"/>
<sequence length="77" mass="8457">MRHHRASAAVDPTHLSRPAAERERGTDLALWKFETPKYMVTVIDAAGHRDFVKNLACIAVVAIHIGGDPLLNMPTVV</sequence>
<gene>
    <name evidence="3" type="ORF">EXIGLDRAFT_764828</name>
</gene>
<dbReference type="InParanoid" id="A0A165KY78"/>
<protein>
    <recommendedName>
        <fullName evidence="2">Tr-type G domain-containing protein</fullName>
    </recommendedName>
</protein>
<dbReference type="GO" id="GO:0005525">
    <property type="term" value="F:GTP binding"/>
    <property type="evidence" value="ECO:0007669"/>
    <property type="project" value="InterPro"/>
</dbReference>
<evidence type="ECO:0000256" key="1">
    <source>
        <dbReference type="SAM" id="MobiDB-lite"/>
    </source>
</evidence>
<dbReference type="EMBL" id="KV425935">
    <property type="protein sequence ID" value="KZV97078.1"/>
    <property type="molecule type" value="Genomic_DNA"/>
</dbReference>
<dbReference type="GO" id="GO:0003924">
    <property type="term" value="F:GTPase activity"/>
    <property type="evidence" value="ECO:0007669"/>
    <property type="project" value="InterPro"/>
</dbReference>